<sequence length="453" mass="48228">MADGEPVRAAVRELALFLGTSVEDPGFLADPNRCLTPAMRARSVHRLPGGALAVLGHAACAEVLGDARFGHGAGELYETSLLGLPARSFLQLDAPAHTRLRGQVARYFSGRRVRVLAERVTRHSRELVHGCPDGPGDFVAGVAEPLAMAVMSEVLGVPDQERKAFRRDARLVVQGLDHPARVLDEPAVARARFRLVRFFHRQAARPRGPAEQDGLLSTLLRPPDGPPADIREAVTTCGLLLSAGYDTTVSLLSHAVAQLSGDRSGRLWALARDPALVDAVVEEVLRLHSPVQVAPRAALCDVVLRGVPAARGTVVLPLLAAANRDPDVFDAPHAFRPRRHLPRDGGSRAARHLALGAGAHFCLGAALARLTARTALSVLAGRPPRLREAPRDYQNNVVVRGLRRLPVDWPPRRTATAPHPSSGDPAPAEDTAPGGGAAPTCPVLHPRGAAHDQ</sequence>
<accession>A0ABT2CJ09</accession>
<dbReference type="Gene3D" id="1.10.630.10">
    <property type="entry name" value="Cytochrome P450"/>
    <property type="match status" value="1"/>
</dbReference>
<evidence type="ECO:0000313" key="3">
    <source>
        <dbReference type="EMBL" id="MCS0636691.1"/>
    </source>
</evidence>
<dbReference type="Proteomes" id="UP001431313">
    <property type="component" value="Unassembled WGS sequence"/>
</dbReference>
<comment type="similarity">
    <text evidence="1">Belongs to the cytochrome P450 family.</text>
</comment>
<dbReference type="Pfam" id="PF00067">
    <property type="entry name" value="p450"/>
    <property type="match status" value="1"/>
</dbReference>
<protein>
    <submittedName>
        <fullName evidence="3">Cytochrome P450</fullName>
    </submittedName>
</protein>
<keyword evidence="4" id="KW-1185">Reference proteome</keyword>
<reference evidence="3" key="1">
    <citation type="submission" date="2022-08" db="EMBL/GenBank/DDBJ databases">
        <authorList>
            <person name="Somphong A."/>
            <person name="Phongsopitanun W."/>
        </authorList>
    </citation>
    <scope>NUCLEOTIDE SEQUENCE</scope>
    <source>
        <strain evidence="3">LP05-1</strain>
    </source>
</reference>
<dbReference type="RefSeq" id="WP_258787951.1">
    <property type="nucleotide sequence ID" value="NZ_JANUGQ010000010.1"/>
</dbReference>
<dbReference type="PRINTS" id="PR00385">
    <property type="entry name" value="P450"/>
</dbReference>
<evidence type="ECO:0000256" key="1">
    <source>
        <dbReference type="ARBA" id="ARBA00010617"/>
    </source>
</evidence>
<dbReference type="InterPro" id="IPR036396">
    <property type="entry name" value="Cyt_P450_sf"/>
</dbReference>
<gene>
    <name evidence="3" type="ORF">NX801_13685</name>
</gene>
<dbReference type="SUPFAM" id="SSF48264">
    <property type="entry name" value="Cytochrome P450"/>
    <property type="match status" value="1"/>
</dbReference>
<comment type="caution">
    <text evidence="3">The sequence shown here is derived from an EMBL/GenBank/DDBJ whole genome shotgun (WGS) entry which is preliminary data.</text>
</comment>
<dbReference type="InterPro" id="IPR002397">
    <property type="entry name" value="Cyt_P450_B"/>
</dbReference>
<name>A0ABT2CJ09_9ACTN</name>
<evidence type="ECO:0000313" key="4">
    <source>
        <dbReference type="Proteomes" id="UP001431313"/>
    </source>
</evidence>
<dbReference type="PANTHER" id="PTHR46696:SF4">
    <property type="entry name" value="BIOTIN BIOSYNTHESIS CYTOCHROME P450"/>
    <property type="match status" value="1"/>
</dbReference>
<dbReference type="InterPro" id="IPR001128">
    <property type="entry name" value="Cyt_P450"/>
</dbReference>
<evidence type="ECO:0000256" key="2">
    <source>
        <dbReference type="SAM" id="MobiDB-lite"/>
    </source>
</evidence>
<organism evidence="3 4">
    <name type="scientific">Streptomyces pyxinae</name>
    <dbReference type="NCBI Taxonomy" id="2970734"/>
    <lineage>
        <taxon>Bacteria</taxon>
        <taxon>Bacillati</taxon>
        <taxon>Actinomycetota</taxon>
        <taxon>Actinomycetes</taxon>
        <taxon>Kitasatosporales</taxon>
        <taxon>Streptomycetaceae</taxon>
        <taxon>Streptomyces</taxon>
    </lineage>
</organism>
<dbReference type="EMBL" id="JANUGQ010000010">
    <property type="protein sequence ID" value="MCS0636691.1"/>
    <property type="molecule type" value="Genomic_DNA"/>
</dbReference>
<dbReference type="PANTHER" id="PTHR46696">
    <property type="entry name" value="P450, PUTATIVE (EUROFUNG)-RELATED"/>
    <property type="match status" value="1"/>
</dbReference>
<dbReference type="PRINTS" id="PR00359">
    <property type="entry name" value="BP450"/>
</dbReference>
<proteinExistence type="inferred from homology"/>
<feature type="region of interest" description="Disordered" evidence="2">
    <location>
        <begin position="408"/>
        <end position="453"/>
    </location>
</feature>